<feature type="binding site" evidence="3">
    <location>
        <position position="160"/>
    </location>
    <ligand>
        <name>a divalent metal cation</name>
        <dbReference type="ChEBI" id="CHEBI:60240"/>
        <label>2</label>
    </ligand>
</feature>
<dbReference type="PROSITE" id="PS01091">
    <property type="entry name" value="TATD_3"/>
    <property type="match status" value="1"/>
</dbReference>
<dbReference type="InterPro" id="IPR032466">
    <property type="entry name" value="Metal_Hydrolase"/>
</dbReference>
<name>E1IE36_9CHLR</name>
<dbReference type="AlphaFoldDB" id="E1IE36"/>
<keyword evidence="2 4" id="KW-0378">Hydrolase</keyword>
<dbReference type="Gene3D" id="3.20.20.140">
    <property type="entry name" value="Metal-dependent hydrolases"/>
    <property type="match status" value="1"/>
</dbReference>
<dbReference type="GO" id="GO:0004536">
    <property type="term" value="F:DNA nuclease activity"/>
    <property type="evidence" value="ECO:0007669"/>
    <property type="project" value="InterPro"/>
</dbReference>
<dbReference type="Pfam" id="PF01026">
    <property type="entry name" value="TatD_DNase"/>
    <property type="match status" value="1"/>
</dbReference>
<dbReference type="Proteomes" id="UP000054010">
    <property type="component" value="Unassembled WGS sequence"/>
</dbReference>
<dbReference type="PANTHER" id="PTHR46124:SF2">
    <property type="entry name" value="D-AMINOACYL-TRNA DEACYLASE"/>
    <property type="match status" value="1"/>
</dbReference>
<organism evidence="4 5">
    <name type="scientific">Oscillochloris trichoides DG-6</name>
    <dbReference type="NCBI Taxonomy" id="765420"/>
    <lineage>
        <taxon>Bacteria</taxon>
        <taxon>Bacillati</taxon>
        <taxon>Chloroflexota</taxon>
        <taxon>Chloroflexia</taxon>
        <taxon>Chloroflexales</taxon>
        <taxon>Chloroflexineae</taxon>
        <taxon>Oscillochloridaceae</taxon>
        <taxon>Oscillochloris</taxon>
    </lineage>
</organism>
<dbReference type="GO" id="GO:0016788">
    <property type="term" value="F:hydrolase activity, acting on ester bonds"/>
    <property type="evidence" value="ECO:0007669"/>
    <property type="project" value="InterPro"/>
</dbReference>
<keyword evidence="1 3" id="KW-0479">Metal-binding</keyword>
<dbReference type="NCBIfam" id="TIGR00010">
    <property type="entry name" value="YchF/TatD family DNA exonuclease"/>
    <property type="match status" value="1"/>
</dbReference>
<dbReference type="InterPro" id="IPR001130">
    <property type="entry name" value="TatD-like"/>
</dbReference>
<keyword evidence="5" id="KW-1185">Reference proteome</keyword>
<dbReference type="GO" id="GO:0005829">
    <property type="term" value="C:cytosol"/>
    <property type="evidence" value="ECO:0007669"/>
    <property type="project" value="TreeGrafter"/>
</dbReference>
<dbReference type="SUPFAM" id="SSF51556">
    <property type="entry name" value="Metallo-dependent hydrolases"/>
    <property type="match status" value="1"/>
</dbReference>
<sequence>MRHMRDPIRLIDTHTHTTAHQFDHDRAAVLQRASEAGVARMIEVGYDLPTSRAAVAFAEAHPHILAVVGLQPNHIHETGEGWLEEIRTLAAHPKVVAIGEIGLDYHWMKVPPEVQEEVFRTQIDLARQLKLPVVIHSREAHADTLRILNAAARGVPGVMHSFSGDWAFAQACLEIEFMLSLSGPLTFSNAHQLHEVARRTPATMLLTETDSPYLTPHPHRGKRNEPAHVRFVAAQMAQLRGVPLEEMAEQVWANAERVFRFG</sequence>
<accession>E1IE36</accession>
<evidence type="ECO:0000256" key="2">
    <source>
        <dbReference type="ARBA" id="ARBA00022801"/>
    </source>
</evidence>
<dbReference type="EMBL" id="ADVR01000050">
    <property type="protein sequence ID" value="EFO80550.1"/>
    <property type="molecule type" value="Genomic_DNA"/>
</dbReference>
<feature type="binding site" evidence="3">
    <location>
        <position position="14"/>
    </location>
    <ligand>
        <name>a divalent metal cation</name>
        <dbReference type="ChEBI" id="CHEBI:60240"/>
        <label>1</label>
    </ligand>
</feature>
<gene>
    <name evidence="4" type="ORF">OSCT_1587</name>
</gene>
<evidence type="ECO:0000313" key="5">
    <source>
        <dbReference type="Proteomes" id="UP000054010"/>
    </source>
</evidence>
<reference evidence="4 5" key="1">
    <citation type="journal article" date="2011" name="J. Bacteriol.">
        <title>Draft genome sequence of the anoxygenic filamentous phototrophic bacterium Oscillochloris trichoides subsp. DG-6.</title>
        <authorList>
            <person name="Kuznetsov B.B."/>
            <person name="Ivanovsky R.N."/>
            <person name="Keppen O.I."/>
            <person name="Sukhacheva M.V."/>
            <person name="Bumazhkin B.K."/>
            <person name="Patutina E.O."/>
            <person name="Beletsky A.V."/>
            <person name="Mardanov A.V."/>
            <person name="Baslerov R.V."/>
            <person name="Panteleeva A.N."/>
            <person name="Kolganova T.V."/>
            <person name="Ravin N.V."/>
            <person name="Skryabin K.G."/>
        </authorList>
    </citation>
    <scope>NUCLEOTIDE SEQUENCE [LARGE SCALE GENOMIC DNA]</scope>
    <source>
        <strain evidence="4 5">DG-6</strain>
    </source>
</reference>
<feature type="binding site" evidence="3">
    <location>
        <position position="210"/>
    </location>
    <ligand>
        <name>a divalent metal cation</name>
        <dbReference type="ChEBI" id="CHEBI:60240"/>
        <label>1</label>
    </ligand>
</feature>
<dbReference type="GO" id="GO:0046872">
    <property type="term" value="F:metal ion binding"/>
    <property type="evidence" value="ECO:0007669"/>
    <property type="project" value="UniProtKB-KW"/>
</dbReference>
<comment type="caution">
    <text evidence="4">The sequence shown here is derived from an EMBL/GenBank/DDBJ whole genome shotgun (WGS) entry which is preliminary data.</text>
</comment>
<dbReference type="STRING" id="765420.OSCT_1587"/>
<dbReference type="PIRSF" id="PIRSF005902">
    <property type="entry name" value="DNase_TatD"/>
    <property type="match status" value="1"/>
</dbReference>
<protein>
    <submittedName>
        <fullName evidence="4">TatD family hydrolase</fullName>
    </submittedName>
</protein>
<dbReference type="HOGENOM" id="CLU_031506_4_0_0"/>
<dbReference type="eggNOG" id="COG0084">
    <property type="taxonomic scope" value="Bacteria"/>
</dbReference>
<dbReference type="InterPro" id="IPR015991">
    <property type="entry name" value="TatD/YcfH-like"/>
</dbReference>
<evidence type="ECO:0000313" key="4">
    <source>
        <dbReference type="EMBL" id="EFO80550.1"/>
    </source>
</evidence>
<evidence type="ECO:0000256" key="3">
    <source>
        <dbReference type="PIRSR" id="PIRSR005902-1"/>
    </source>
</evidence>
<feature type="binding site" evidence="3">
    <location>
        <position position="16"/>
    </location>
    <ligand>
        <name>a divalent metal cation</name>
        <dbReference type="ChEBI" id="CHEBI:60240"/>
        <label>1</label>
    </ligand>
</feature>
<feature type="binding site" evidence="3">
    <location>
        <position position="136"/>
    </location>
    <ligand>
        <name>a divalent metal cation</name>
        <dbReference type="ChEBI" id="CHEBI:60240"/>
        <label>2</label>
    </ligand>
</feature>
<feature type="binding site" evidence="3">
    <location>
        <position position="100"/>
    </location>
    <ligand>
        <name>a divalent metal cation</name>
        <dbReference type="ChEBI" id="CHEBI:60240"/>
        <label>1</label>
    </ligand>
</feature>
<dbReference type="PANTHER" id="PTHR46124">
    <property type="entry name" value="D-AMINOACYL-TRNA DEACYLASE"/>
    <property type="match status" value="1"/>
</dbReference>
<proteinExistence type="predicted"/>
<evidence type="ECO:0000256" key="1">
    <source>
        <dbReference type="ARBA" id="ARBA00022723"/>
    </source>
</evidence>
<dbReference type="InterPro" id="IPR018228">
    <property type="entry name" value="DNase_TatD-rel_CS"/>
</dbReference>
<dbReference type="FunFam" id="3.20.20.140:FF:000005">
    <property type="entry name" value="TatD family hydrolase"/>
    <property type="match status" value="1"/>
</dbReference>
<dbReference type="CDD" id="cd01310">
    <property type="entry name" value="TatD_DNAse"/>
    <property type="match status" value="1"/>
</dbReference>